<proteinExistence type="predicted"/>
<feature type="domain" description="Androglobin" evidence="1">
    <location>
        <begin position="254"/>
        <end position="349"/>
    </location>
</feature>
<organism evidence="2 3">
    <name type="scientific">Urocitellus parryii</name>
    <name type="common">Arctic ground squirrel</name>
    <name type="synonym">Spermophilus parryii</name>
    <dbReference type="NCBI Taxonomy" id="9999"/>
    <lineage>
        <taxon>Eukaryota</taxon>
        <taxon>Metazoa</taxon>
        <taxon>Chordata</taxon>
        <taxon>Craniata</taxon>
        <taxon>Vertebrata</taxon>
        <taxon>Euteleostomi</taxon>
        <taxon>Mammalia</taxon>
        <taxon>Eutheria</taxon>
        <taxon>Euarchontoglires</taxon>
        <taxon>Glires</taxon>
        <taxon>Rodentia</taxon>
        <taxon>Sciuromorpha</taxon>
        <taxon>Sciuridae</taxon>
        <taxon>Xerinae</taxon>
        <taxon>Marmotini</taxon>
        <taxon>Urocitellus</taxon>
    </lineage>
</organism>
<evidence type="ECO:0000313" key="2">
    <source>
        <dbReference type="Ensembl" id="ENSUPAP00010020758.1"/>
    </source>
</evidence>
<dbReference type="InterPro" id="IPR054093">
    <property type="entry name" value="Androglobin_II"/>
</dbReference>
<name>A0A8D2HXD5_UROPR</name>
<dbReference type="SUPFAM" id="SSF54001">
    <property type="entry name" value="Cysteine proteinases"/>
    <property type="match status" value="1"/>
</dbReference>
<dbReference type="Pfam" id="PF22068">
    <property type="entry name" value="Androglobin_II"/>
    <property type="match status" value="1"/>
</dbReference>
<keyword evidence="3" id="KW-1185">Reference proteome</keyword>
<evidence type="ECO:0000313" key="3">
    <source>
        <dbReference type="Proteomes" id="UP000694417"/>
    </source>
</evidence>
<dbReference type="Ensembl" id="ENSUPAT00010023619.1">
    <property type="protein sequence ID" value="ENSUPAP00010020758.1"/>
    <property type="gene ID" value="ENSUPAG00010016432.1"/>
</dbReference>
<dbReference type="GeneTree" id="ENSGT00390000014904"/>
<dbReference type="Proteomes" id="UP000694417">
    <property type="component" value="Unplaced"/>
</dbReference>
<dbReference type="PANTHER" id="PTHR46298:SF1">
    <property type="entry name" value="ANDROGLOBIN"/>
    <property type="match status" value="1"/>
</dbReference>
<sequence length="354" mass="39764">TCLEEGKRGSSGIQSPHMAVYATFTPLYLFENKIFSLEKMANSAEKLREYGLSHICSHPVLVTRSRSCPLTAPPKPPPLPRWKLIRPKKEMVITDEPQEPVIKKPEQFLEISSPFLNYRMTPFKIPTETHYVQSVIKKGVTPGSGLPSLMENDETISLSQPELNQITGMISQGNTSSQVGVGKDEQIDLGLNDIHQIDGTGLEKDAVSQITEIQEKSQEELVAINNGVSKEIWLDFEDFCVCFQNIYVFHKPSSYCVNFQKSEFKFSDERVSYYLFVDSLKPIELLVCFSALVRWGESGALMKDSPPIEPGLLTAETISWKSLKPRSLVLKIHTYAAKAAMLRLPVGYGVTWFP</sequence>
<reference evidence="2" key="1">
    <citation type="submission" date="2025-08" db="UniProtKB">
        <authorList>
            <consortium name="Ensembl"/>
        </authorList>
    </citation>
    <scope>IDENTIFICATION</scope>
</reference>
<dbReference type="InterPro" id="IPR038765">
    <property type="entry name" value="Papain-like_cys_pep_sf"/>
</dbReference>
<dbReference type="InterPro" id="IPR053033">
    <property type="entry name" value="Androglobin-like"/>
</dbReference>
<dbReference type="PANTHER" id="PTHR46298">
    <property type="entry name" value="ANDROGLOBIN"/>
    <property type="match status" value="1"/>
</dbReference>
<dbReference type="AlphaFoldDB" id="A0A8D2HXD5"/>
<evidence type="ECO:0000259" key="1">
    <source>
        <dbReference type="Pfam" id="PF22068"/>
    </source>
</evidence>
<protein>
    <recommendedName>
        <fullName evidence="1">Androglobin domain-containing protein</fullName>
    </recommendedName>
</protein>
<reference evidence="2" key="2">
    <citation type="submission" date="2025-09" db="UniProtKB">
        <authorList>
            <consortium name="Ensembl"/>
        </authorList>
    </citation>
    <scope>IDENTIFICATION</scope>
</reference>
<accession>A0A8D2HXD5</accession>